<dbReference type="PANTHER" id="PTHR46060">
    <property type="entry name" value="MARINER MOS1 TRANSPOSASE-LIKE PROTEIN"/>
    <property type="match status" value="1"/>
</dbReference>
<accession>A0A4Y1ZTZ2</accession>
<proteinExistence type="predicted"/>
<evidence type="ECO:0000313" key="1">
    <source>
        <dbReference type="EMBL" id="GBL65777.1"/>
    </source>
</evidence>
<protein>
    <submittedName>
        <fullName evidence="1">Uncharacterized protein</fullName>
    </submittedName>
</protein>
<dbReference type="EMBL" id="BGPR01077466">
    <property type="protein sequence ID" value="GBL65777.1"/>
    <property type="molecule type" value="Genomic_DNA"/>
</dbReference>
<dbReference type="Proteomes" id="UP000499080">
    <property type="component" value="Unassembled WGS sequence"/>
</dbReference>
<sequence>MNGSYSATGNNNLPRKRGVWQEKMWPNTFGKGLRLKQTWKETILVEIGGQRAKRVLHSRPHLFISHFLFRSIKGDETRVRNFTPDTKSASMTWKHPKSPVTKKYVLRREGCADRDEKGVIWIDFFASGTTSAARYCDTVTKLMSVIRRKRPGVWSRGVLFLDDMQSLGADFYQDGLLKLISRYDKCINVGGEYVEK</sequence>
<reference evidence="1 2" key="1">
    <citation type="journal article" date="2019" name="Sci. Rep.">
        <title>Orb-weaving spider Araneus ventricosus genome elucidates the spidroin gene catalogue.</title>
        <authorList>
            <person name="Kono N."/>
            <person name="Nakamura H."/>
            <person name="Ohtoshi R."/>
            <person name="Moran D.A.P."/>
            <person name="Shinohara A."/>
            <person name="Yoshida Y."/>
            <person name="Fujiwara M."/>
            <person name="Mori M."/>
            <person name="Tomita M."/>
            <person name="Arakawa K."/>
        </authorList>
    </citation>
    <scope>NUCLEOTIDE SEQUENCE [LARGE SCALE GENOMIC DNA]</scope>
</reference>
<gene>
    <name evidence="1" type="ORF">AVEN_268315_1</name>
</gene>
<dbReference type="PANTHER" id="PTHR46060:SF1">
    <property type="entry name" value="MARINER MOS1 TRANSPOSASE-LIKE PROTEIN"/>
    <property type="match status" value="1"/>
</dbReference>
<name>A0A4Y1ZTZ2_ARAVE</name>
<dbReference type="InterPro" id="IPR036397">
    <property type="entry name" value="RNaseH_sf"/>
</dbReference>
<dbReference type="GO" id="GO:0003676">
    <property type="term" value="F:nucleic acid binding"/>
    <property type="evidence" value="ECO:0007669"/>
    <property type="project" value="InterPro"/>
</dbReference>
<dbReference type="OrthoDB" id="6436943at2759"/>
<dbReference type="InterPro" id="IPR052709">
    <property type="entry name" value="Transposase-MT_Hybrid"/>
</dbReference>
<dbReference type="Gene3D" id="3.30.420.10">
    <property type="entry name" value="Ribonuclease H-like superfamily/Ribonuclease H"/>
    <property type="match status" value="1"/>
</dbReference>
<organism evidence="1 2">
    <name type="scientific">Araneus ventricosus</name>
    <name type="common">Orbweaver spider</name>
    <name type="synonym">Epeira ventricosa</name>
    <dbReference type="NCBI Taxonomy" id="182803"/>
    <lineage>
        <taxon>Eukaryota</taxon>
        <taxon>Metazoa</taxon>
        <taxon>Ecdysozoa</taxon>
        <taxon>Arthropoda</taxon>
        <taxon>Chelicerata</taxon>
        <taxon>Arachnida</taxon>
        <taxon>Araneae</taxon>
        <taxon>Araneomorphae</taxon>
        <taxon>Entelegynae</taxon>
        <taxon>Araneoidea</taxon>
        <taxon>Araneidae</taxon>
        <taxon>Araneus</taxon>
    </lineage>
</organism>
<keyword evidence="2" id="KW-1185">Reference proteome</keyword>
<dbReference type="AlphaFoldDB" id="A0A4Y1ZTZ2"/>
<comment type="caution">
    <text evidence="1">The sequence shown here is derived from an EMBL/GenBank/DDBJ whole genome shotgun (WGS) entry which is preliminary data.</text>
</comment>
<evidence type="ECO:0000313" key="2">
    <source>
        <dbReference type="Proteomes" id="UP000499080"/>
    </source>
</evidence>